<feature type="domain" description="Expansin-like CBD" evidence="6">
    <location>
        <begin position="206"/>
        <end position="289"/>
    </location>
</feature>
<dbReference type="CDD" id="cd22275">
    <property type="entry name" value="DPBB_EXPB_N"/>
    <property type="match status" value="1"/>
</dbReference>
<keyword evidence="2" id="KW-0964">Secreted</keyword>
<dbReference type="GO" id="GO:0005576">
    <property type="term" value="C:extracellular region"/>
    <property type="evidence" value="ECO:0007669"/>
    <property type="project" value="UniProtKB-SubCell"/>
</dbReference>
<dbReference type="SMART" id="SM00837">
    <property type="entry name" value="DPBB_1"/>
    <property type="match status" value="1"/>
</dbReference>
<keyword evidence="4" id="KW-0472">Membrane</keyword>
<keyword evidence="4" id="KW-1133">Transmembrane helix</keyword>
<keyword evidence="4" id="KW-0812">Transmembrane</keyword>
<dbReference type="PANTHER" id="PTHR31692">
    <property type="entry name" value="EXPANSIN-B3"/>
    <property type="match status" value="1"/>
</dbReference>
<organism evidence="7 8">
    <name type="scientific">Carpinus fangiana</name>
    <dbReference type="NCBI Taxonomy" id="176857"/>
    <lineage>
        <taxon>Eukaryota</taxon>
        <taxon>Viridiplantae</taxon>
        <taxon>Streptophyta</taxon>
        <taxon>Embryophyta</taxon>
        <taxon>Tracheophyta</taxon>
        <taxon>Spermatophyta</taxon>
        <taxon>Magnoliopsida</taxon>
        <taxon>eudicotyledons</taxon>
        <taxon>Gunneridae</taxon>
        <taxon>Pentapetalae</taxon>
        <taxon>rosids</taxon>
        <taxon>fabids</taxon>
        <taxon>Fagales</taxon>
        <taxon>Betulaceae</taxon>
        <taxon>Carpinus</taxon>
    </lineage>
</organism>
<dbReference type="PRINTS" id="PR01225">
    <property type="entry name" value="EXPANSNFAMLY"/>
</dbReference>
<feature type="transmembrane region" description="Helical" evidence="4">
    <location>
        <begin position="21"/>
        <end position="44"/>
    </location>
</feature>
<dbReference type="Proteomes" id="UP000327013">
    <property type="component" value="Chromosome 5"/>
</dbReference>
<dbReference type="SUPFAM" id="SSF50685">
    <property type="entry name" value="Barwin-like endoglucanases"/>
    <property type="match status" value="1"/>
</dbReference>
<dbReference type="PROSITE" id="PS50843">
    <property type="entry name" value="EXPANSIN_CBD"/>
    <property type="match status" value="1"/>
</dbReference>
<evidence type="ECO:0000313" key="7">
    <source>
        <dbReference type="EMBL" id="KAE8056125.1"/>
    </source>
</evidence>
<dbReference type="Pfam" id="PF03330">
    <property type="entry name" value="DPBB_1"/>
    <property type="match status" value="1"/>
</dbReference>
<protein>
    <recommendedName>
        <fullName evidence="9">Expansin-like EG45 domain-containing protein</fullName>
    </recommendedName>
</protein>
<dbReference type="InterPro" id="IPR007112">
    <property type="entry name" value="Expansin/allergen_DPBB_dom"/>
</dbReference>
<name>A0A5N6R7K6_9ROSI</name>
<evidence type="ECO:0000256" key="2">
    <source>
        <dbReference type="ARBA" id="ARBA00022525"/>
    </source>
</evidence>
<dbReference type="EMBL" id="CM017325">
    <property type="protein sequence ID" value="KAE8056125.1"/>
    <property type="molecule type" value="Genomic_DNA"/>
</dbReference>
<evidence type="ECO:0008006" key="9">
    <source>
        <dbReference type="Google" id="ProtNLM"/>
    </source>
</evidence>
<evidence type="ECO:0000259" key="6">
    <source>
        <dbReference type="PROSITE" id="PS50843"/>
    </source>
</evidence>
<feature type="domain" description="Expansin-like EG45" evidence="5">
    <location>
        <begin position="83"/>
        <end position="193"/>
    </location>
</feature>
<dbReference type="Gene3D" id="2.60.40.760">
    <property type="entry name" value="Expansin, cellulose-binding-like domain"/>
    <property type="match status" value="1"/>
</dbReference>
<dbReference type="AlphaFoldDB" id="A0A5N6R7K6"/>
<dbReference type="PRINTS" id="PR00829">
    <property type="entry name" value="LOLP1ALLERGN"/>
</dbReference>
<dbReference type="Pfam" id="PF01357">
    <property type="entry name" value="Expansin_C"/>
    <property type="match status" value="1"/>
</dbReference>
<comment type="subcellular location">
    <subcellularLocation>
        <location evidence="1">Secreted</location>
    </subcellularLocation>
</comment>
<dbReference type="InterPro" id="IPR036749">
    <property type="entry name" value="Expansin_CBD_sf"/>
</dbReference>
<evidence type="ECO:0000259" key="5">
    <source>
        <dbReference type="PROSITE" id="PS50842"/>
    </source>
</evidence>
<dbReference type="OrthoDB" id="406505at2759"/>
<gene>
    <name evidence="7" type="ORF">FH972_012919</name>
</gene>
<dbReference type="Gene3D" id="2.40.40.10">
    <property type="entry name" value="RlpA-like domain"/>
    <property type="match status" value="1"/>
</dbReference>
<reference evidence="7 8" key="1">
    <citation type="submission" date="2019-06" db="EMBL/GenBank/DDBJ databases">
        <title>A chromosomal-level reference genome of Carpinus fangiana (Coryloideae, Betulaceae).</title>
        <authorList>
            <person name="Yang X."/>
            <person name="Wang Z."/>
            <person name="Zhang L."/>
            <person name="Hao G."/>
            <person name="Liu J."/>
            <person name="Yang Y."/>
        </authorList>
    </citation>
    <scope>NUCLEOTIDE SEQUENCE [LARGE SCALE GENOMIC DNA]</scope>
    <source>
        <strain evidence="7">Cfa_2016G</strain>
        <tissue evidence="7">Leaf</tissue>
    </source>
</reference>
<dbReference type="InterPro" id="IPR009009">
    <property type="entry name" value="RlpA-like_DPBB"/>
</dbReference>
<dbReference type="InterPro" id="IPR007117">
    <property type="entry name" value="Expansin_CBD"/>
</dbReference>
<dbReference type="InterPro" id="IPR007118">
    <property type="entry name" value="Expan_Lol_pI"/>
</dbReference>
<evidence type="ECO:0000313" key="8">
    <source>
        <dbReference type="Proteomes" id="UP000327013"/>
    </source>
</evidence>
<proteinExistence type="inferred from homology"/>
<dbReference type="InterPro" id="IPR005795">
    <property type="entry name" value="LolPI"/>
</dbReference>
<accession>A0A5N6R7K6</accession>
<dbReference type="SUPFAM" id="SSF49590">
    <property type="entry name" value="PHL pollen allergen"/>
    <property type="match status" value="1"/>
</dbReference>
<sequence length="293" mass="31447">MKQLQYIYIYTEKNYLLHLCSFLVCYFITMARVHVSCILAFFFFSNLCFCFNPKHLDSSAITGEWSSAGATWYGSPDGYGSDGGACGYGSAVGQAPFSSMITAIGPSLYNNGKECGACYKVKCTANPSCSGESVTVVITDYCPGGPCASDAAHFDLSGTAFGALAVSGEEGKLRDAGVLEVKYSRVACNYPGKNIEFHVDQGSNPYYFAVVVEYEEGEGDISGIDLKEEGSGSGEWRALQQSWGATWKLDAGGELHPPLSIRLTSGSGQTLVAKKVIPEGWQAGTTYKSFVNY</sequence>
<dbReference type="PANTHER" id="PTHR31692:SF49">
    <property type="entry name" value="EXPANSIN-B15-LIKE"/>
    <property type="match status" value="1"/>
</dbReference>
<dbReference type="GO" id="GO:0009653">
    <property type="term" value="P:anatomical structure morphogenesis"/>
    <property type="evidence" value="ECO:0007669"/>
    <property type="project" value="UniProtKB-ARBA"/>
</dbReference>
<comment type="similarity">
    <text evidence="3">Belongs to the expansin family.</text>
</comment>
<keyword evidence="8" id="KW-1185">Reference proteome</keyword>
<evidence type="ECO:0000256" key="4">
    <source>
        <dbReference type="SAM" id="Phobius"/>
    </source>
</evidence>
<dbReference type="InterPro" id="IPR036908">
    <property type="entry name" value="RlpA-like_sf"/>
</dbReference>
<evidence type="ECO:0000256" key="3">
    <source>
        <dbReference type="RuleBase" id="RU003460"/>
    </source>
</evidence>
<dbReference type="PROSITE" id="PS50842">
    <property type="entry name" value="EXPANSIN_EG45"/>
    <property type="match status" value="1"/>
</dbReference>
<evidence type="ECO:0000256" key="1">
    <source>
        <dbReference type="ARBA" id="ARBA00004613"/>
    </source>
</evidence>